<dbReference type="GeneID" id="26304653"/>
<dbReference type="SUPFAM" id="SSF51445">
    <property type="entry name" value="(Trans)glycosidases"/>
    <property type="match status" value="1"/>
</dbReference>
<dbReference type="PANTHER" id="PTHR21040">
    <property type="entry name" value="BCDNA.GH04120"/>
    <property type="match status" value="1"/>
</dbReference>
<evidence type="ECO:0000313" key="8">
    <source>
        <dbReference type="EMBL" id="GAK65517.1"/>
    </source>
</evidence>
<evidence type="ECO:0000256" key="3">
    <source>
        <dbReference type="ARBA" id="ARBA00012663"/>
    </source>
</evidence>
<name>A0A081CFS1_PSEA2</name>
<evidence type="ECO:0000256" key="1">
    <source>
        <dbReference type="ARBA" id="ARBA00001231"/>
    </source>
</evidence>
<keyword evidence="4 8" id="KW-0378">Hydrolase</keyword>
<dbReference type="Pfam" id="PF18088">
    <property type="entry name" value="Glyco_H_20C_C"/>
    <property type="match status" value="1"/>
</dbReference>
<reference evidence="9" key="1">
    <citation type="journal article" date="2014" name="Genome Announc.">
        <title>Draft Genome Sequence of the Yeast Pseudozyma antarctica Type Strain JCM10317, a Producer of the Glycolipid Biosurfactants, Mannosylerythritol Lipids.</title>
        <authorList>
            <person name="Saika A."/>
            <person name="Koike H."/>
            <person name="Hori T."/>
            <person name="Fukuoka T."/>
            <person name="Sato S."/>
            <person name="Habe H."/>
            <person name="Kitamoto D."/>
            <person name="Morita T."/>
        </authorList>
    </citation>
    <scope>NUCLEOTIDE SEQUENCE [LARGE SCALE GENOMIC DNA]</scope>
    <source>
        <strain evidence="9">JCM 10317</strain>
    </source>
</reference>
<comment type="catalytic activity">
    <reaction evidence="1">
        <text>Hydrolysis of terminal non-reducing N-acetyl-D-hexosamine residues in N-acetyl-beta-D-hexosaminides.</text>
        <dbReference type="EC" id="3.2.1.52"/>
    </reaction>
</comment>
<evidence type="ECO:0000313" key="9">
    <source>
        <dbReference type="Proteomes" id="UP000053758"/>
    </source>
</evidence>
<proteinExistence type="inferred from homology"/>
<dbReference type="EMBL" id="DF830076">
    <property type="protein sequence ID" value="GAK65517.1"/>
    <property type="molecule type" value="Genomic_DNA"/>
</dbReference>
<dbReference type="CDD" id="cd06565">
    <property type="entry name" value="GH20_GcnA-like"/>
    <property type="match status" value="1"/>
</dbReference>
<dbReference type="Proteomes" id="UP000053758">
    <property type="component" value="Unassembled WGS sequence"/>
</dbReference>
<dbReference type="GO" id="GO:0004563">
    <property type="term" value="F:beta-N-acetylhexosaminidase activity"/>
    <property type="evidence" value="ECO:0007669"/>
    <property type="project" value="UniProtKB-EC"/>
</dbReference>
<dbReference type="InterPro" id="IPR017853">
    <property type="entry name" value="GH"/>
</dbReference>
<dbReference type="Gene3D" id="1.20.120.670">
    <property type="entry name" value="N-acetyl-b-d-glucoasminidase"/>
    <property type="match status" value="1"/>
</dbReference>
<feature type="compositionally biased region" description="Polar residues" evidence="5">
    <location>
        <begin position="879"/>
        <end position="892"/>
    </location>
</feature>
<sequence>MKPAVKYGALCTEATDLATLPLSQLAGAPPPAAVGWKVRIRTTRMADTVRDASMGPDPDVEGVQSNTVPLAELPRVRICISRPSLPASIAAGIEELAKHHIRPDVILLHDDERSISASGLPNNSSGSSANPPVWNWNVRFSERAAAFDDPSQSPQGPLTWRCSTSSATFAPLHDNAQALGTEPVDEAFVIQADFHSSAPHLAFRALGHVLGVAKDCLSPRNSDTDGTRLHPNLFAPTSGSQSGRGYFLCPDVANERLNIVQTADYETIGTMIDCSRNGVLNVRSTKYLLRILALLGYNMLQLYTEDTYEIEGEPFFGYMRGGYSQAELKAIDDYAAKFGIEVIPCIQTLGHLGQMLQWPRYLGMRDTAEVLLPEWPETYTMLEKMIKAATAPFRSKRIHLGMDETHGLGHGRYYSIYGHQNNKPGSQIFVEHLQKVNTICQSLGLEPMIWSDMLFCLSARNNSLVGYYDSAQPLDVKQQGIPQDVDLVYWDYYHTSSTSYETRIKNHEELRGASPWLAAGSWTWSRFWTALPFTFQTIEANLTAAKNSPGVRHVFLTIWGDEGNEVDLWSSLPAWCYYADHAYSTTFTAPNAQAAQGLDVSLVKSKFDAIVGGCWDDFVRASAIDDTTKDGVAVAADDKIHFAPNTSKWMLWGDPVHSFAEPTLVASGFDAEQHFASLASTLSDRLEGVTLEEPLRHRDTLVARPQSESGVKSSGAGGLLGAAASLLGVGGFGAGGRSTETVRVLSDHPMNARLELARLVARTLSLKANLRQRLHQAYASRNWPQLQHLHRRTGRCLESATRLWQYHRQVWMSMYKPHGWETLELRYGGLVSRLDTLHRRVGAFLDHVLDRSHPDEDAAATGDSLQACAARADVFLPSPTRSGDSQDTSQRSSLDDEQTDPRAGSAGDDESMHSNRATPRTKWGWHEPVTSLPELEKPLHLVYGSPEQLLDYHRVSRPTYC</sequence>
<dbReference type="RefSeq" id="XP_014656180.1">
    <property type="nucleotide sequence ID" value="XM_014800694.1"/>
</dbReference>
<protein>
    <recommendedName>
        <fullName evidence="3">beta-N-acetylhexosaminidase</fullName>
        <ecNumber evidence="3">3.2.1.52</ecNumber>
    </recommendedName>
</protein>
<dbReference type="AlphaFoldDB" id="A0A081CFS1"/>
<dbReference type="Gene3D" id="3.20.20.80">
    <property type="entry name" value="Glycosidases"/>
    <property type="match status" value="1"/>
</dbReference>
<evidence type="ECO:0000259" key="7">
    <source>
        <dbReference type="Pfam" id="PF18088"/>
    </source>
</evidence>
<dbReference type="EC" id="3.2.1.52" evidence="3"/>
<dbReference type="InterPro" id="IPR041063">
    <property type="entry name" value="Glyco_H_20C_C"/>
</dbReference>
<evidence type="ECO:0000256" key="4">
    <source>
        <dbReference type="ARBA" id="ARBA00022801"/>
    </source>
</evidence>
<dbReference type="HOGENOM" id="CLU_343285_0_0_1"/>
<dbReference type="InterPro" id="IPR015883">
    <property type="entry name" value="Glyco_hydro_20_cat"/>
</dbReference>
<dbReference type="Pfam" id="PF00728">
    <property type="entry name" value="Glyco_hydro_20"/>
    <property type="match status" value="1"/>
</dbReference>
<evidence type="ECO:0000259" key="6">
    <source>
        <dbReference type="Pfam" id="PF00728"/>
    </source>
</evidence>
<evidence type="ECO:0000256" key="5">
    <source>
        <dbReference type="SAM" id="MobiDB-lite"/>
    </source>
</evidence>
<gene>
    <name evidence="8" type="ORF">PAN0_009d3734</name>
</gene>
<dbReference type="GO" id="GO:0005975">
    <property type="term" value="P:carbohydrate metabolic process"/>
    <property type="evidence" value="ECO:0007669"/>
    <property type="project" value="InterPro"/>
</dbReference>
<accession>A0A081CFS1</accession>
<feature type="domain" description="Glycoside hydrolase family 20 catalytic" evidence="6">
    <location>
        <begin position="269"/>
        <end position="495"/>
    </location>
</feature>
<comment type="similarity">
    <text evidence="2">Belongs to the glycosyl hydrolase 20 family.</text>
</comment>
<dbReference type="PANTHER" id="PTHR21040:SF8">
    <property type="entry name" value="BCDNA.GH04120"/>
    <property type="match status" value="1"/>
</dbReference>
<evidence type="ECO:0000256" key="2">
    <source>
        <dbReference type="ARBA" id="ARBA00006285"/>
    </source>
</evidence>
<feature type="region of interest" description="Disordered" evidence="5">
    <location>
        <begin position="876"/>
        <end position="925"/>
    </location>
</feature>
<keyword evidence="9" id="KW-1185">Reference proteome</keyword>
<organism evidence="8 9">
    <name type="scientific">Pseudozyma antarctica</name>
    <name type="common">Yeast</name>
    <name type="synonym">Candida antarctica</name>
    <dbReference type="NCBI Taxonomy" id="84753"/>
    <lineage>
        <taxon>Eukaryota</taxon>
        <taxon>Fungi</taxon>
        <taxon>Dikarya</taxon>
        <taxon>Basidiomycota</taxon>
        <taxon>Ustilaginomycotina</taxon>
        <taxon>Ustilaginomycetes</taxon>
        <taxon>Ustilaginales</taxon>
        <taxon>Ustilaginaceae</taxon>
        <taxon>Moesziomyces</taxon>
    </lineage>
</organism>
<feature type="domain" description="Glycoside Hydrolase 20C C-terminal" evidence="7">
    <location>
        <begin position="616"/>
        <end position="850"/>
    </location>
</feature>
<dbReference type="InterPro" id="IPR038901">
    <property type="entry name" value="HEXDC-like"/>
</dbReference>